<dbReference type="EMBL" id="FOBW01000005">
    <property type="protein sequence ID" value="SEM73817.1"/>
    <property type="molecule type" value="Genomic_DNA"/>
</dbReference>
<keyword evidence="2" id="KW-1185">Reference proteome</keyword>
<evidence type="ECO:0000313" key="2">
    <source>
        <dbReference type="Proteomes" id="UP000198553"/>
    </source>
</evidence>
<gene>
    <name evidence="1" type="ORF">SAMN05192533_105143</name>
</gene>
<name>A0A1H8AWE4_9BACI</name>
<dbReference type="RefSeq" id="WP_280139950.1">
    <property type="nucleotide sequence ID" value="NZ_FOBW01000005.1"/>
</dbReference>
<proteinExistence type="predicted"/>
<reference evidence="2" key="1">
    <citation type="submission" date="2016-10" db="EMBL/GenBank/DDBJ databases">
        <authorList>
            <person name="Varghese N."/>
            <person name="Submissions S."/>
        </authorList>
    </citation>
    <scope>NUCLEOTIDE SEQUENCE [LARGE SCALE GENOMIC DNA]</scope>
    <source>
        <strain evidence="2">B48,IBRC-M 10115,DSM 25386,CECT 8001</strain>
    </source>
</reference>
<dbReference type="Proteomes" id="UP000198553">
    <property type="component" value="Unassembled WGS sequence"/>
</dbReference>
<dbReference type="AlphaFoldDB" id="A0A1H8AWE4"/>
<protein>
    <submittedName>
        <fullName evidence="1">Uncharacterized protein</fullName>
    </submittedName>
</protein>
<dbReference type="STRING" id="930146.SAMN05192533_105143"/>
<evidence type="ECO:0000313" key="1">
    <source>
        <dbReference type="EMBL" id="SEM73817.1"/>
    </source>
</evidence>
<organism evidence="1 2">
    <name type="scientific">Mesobacillus persicus</name>
    <dbReference type="NCBI Taxonomy" id="930146"/>
    <lineage>
        <taxon>Bacteria</taxon>
        <taxon>Bacillati</taxon>
        <taxon>Bacillota</taxon>
        <taxon>Bacilli</taxon>
        <taxon>Bacillales</taxon>
        <taxon>Bacillaceae</taxon>
        <taxon>Mesobacillus</taxon>
    </lineage>
</organism>
<sequence>MGYQSEAQLEKKLHTHLVNKGYIPVKITDYDALLANFKNQT</sequence>
<accession>A0A1H8AWE4</accession>